<proteinExistence type="inferred from homology"/>
<dbReference type="GO" id="GO:0000287">
    <property type="term" value="F:magnesium ion binding"/>
    <property type="evidence" value="ECO:0007669"/>
    <property type="project" value="InterPro"/>
</dbReference>
<evidence type="ECO:0000256" key="5">
    <source>
        <dbReference type="ARBA" id="ARBA00022842"/>
    </source>
</evidence>
<evidence type="ECO:0000256" key="2">
    <source>
        <dbReference type="ARBA" id="ARBA00009997"/>
    </source>
</evidence>
<dbReference type="AlphaFoldDB" id="A0A8T3VMQ4"/>
<comment type="caution">
    <text evidence="8">The sequence shown here is derived from an EMBL/GenBank/DDBJ whole genome shotgun (WGS) entry which is preliminary data.</text>
</comment>
<evidence type="ECO:0000256" key="6">
    <source>
        <dbReference type="ARBA" id="ARBA00033711"/>
    </source>
</evidence>
<name>A0A8T3VMQ4_METOL</name>
<dbReference type="Proteomes" id="UP000732619">
    <property type="component" value="Unassembled WGS sequence"/>
</dbReference>
<protein>
    <recommendedName>
        <fullName evidence="3 7">2-phosphosulfolactate phosphatase</fullName>
        <ecNumber evidence="3 7">3.1.3.71</ecNumber>
    </recommendedName>
</protein>
<dbReference type="PANTHER" id="PTHR37311">
    <property type="entry name" value="2-PHOSPHOSULFOLACTATE PHOSPHATASE-RELATED"/>
    <property type="match status" value="1"/>
</dbReference>
<evidence type="ECO:0000313" key="9">
    <source>
        <dbReference type="Proteomes" id="UP000732619"/>
    </source>
</evidence>
<evidence type="ECO:0000256" key="3">
    <source>
        <dbReference type="ARBA" id="ARBA00012953"/>
    </source>
</evidence>
<gene>
    <name evidence="8" type="primary">comB</name>
    <name evidence="8" type="ORF">E7Z75_02130</name>
</gene>
<organism evidence="8 9">
    <name type="scientific">Methanobrevibacter olleyae</name>
    <dbReference type="NCBI Taxonomy" id="294671"/>
    <lineage>
        <taxon>Archaea</taxon>
        <taxon>Methanobacteriati</taxon>
        <taxon>Methanobacteriota</taxon>
        <taxon>Methanomada group</taxon>
        <taxon>Methanobacteria</taxon>
        <taxon>Methanobacteriales</taxon>
        <taxon>Methanobacteriaceae</taxon>
        <taxon>Methanobrevibacter</taxon>
    </lineage>
</organism>
<evidence type="ECO:0000256" key="4">
    <source>
        <dbReference type="ARBA" id="ARBA00022801"/>
    </source>
</evidence>
<dbReference type="SUPFAM" id="SSF142823">
    <property type="entry name" value="ComB-like"/>
    <property type="match status" value="1"/>
</dbReference>
<dbReference type="GO" id="GO:0050532">
    <property type="term" value="F:2-phosphosulfolactate phosphatase activity"/>
    <property type="evidence" value="ECO:0007669"/>
    <property type="project" value="UniProtKB-UniRule"/>
</dbReference>
<keyword evidence="5" id="KW-0460">Magnesium</keyword>
<dbReference type="NCBIfam" id="TIGR00298">
    <property type="entry name" value="2-phosphosulfolactate phosphatase"/>
    <property type="match status" value="1"/>
</dbReference>
<comment type="catalytic activity">
    <reaction evidence="6">
        <text>(2R)-O-phospho-3-sulfolactate + H2O = (2R)-3-sulfolactate + phosphate</text>
        <dbReference type="Rhea" id="RHEA:23416"/>
        <dbReference type="ChEBI" id="CHEBI:15377"/>
        <dbReference type="ChEBI" id="CHEBI:15597"/>
        <dbReference type="ChEBI" id="CHEBI:43474"/>
        <dbReference type="ChEBI" id="CHEBI:58738"/>
        <dbReference type="EC" id="3.1.3.71"/>
    </reaction>
</comment>
<accession>A0A8T3VMQ4</accession>
<reference evidence="8" key="1">
    <citation type="submission" date="2019-04" db="EMBL/GenBank/DDBJ databases">
        <title>Evolution of Biomass-Degrading Anaerobic Consortia Revealed by Metagenomics.</title>
        <authorList>
            <person name="Peng X."/>
        </authorList>
    </citation>
    <scope>NUCLEOTIDE SEQUENCE</scope>
    <source>
        <strain evidence="8">SIG14</strain>
    </source>
</reference>
<evidence type="ECO:0000256" key="7">
    <source>
        <dbReference type="NCBIfam" id="TIGR00298"/>
    </source>
</evidence>
<dbReference type="GO" id="GO:0050545">
    <property type="term" value="F:sulfopyruvate decarboxylase activity"/>
    <property type="evidence" value="ECO:0007669"/>
    <property type="project" value="TreeGrafter"/>
</dbReference>
<dbReference type="InterPro" id="IPR027639">
    <property type="entry name" value="ComB_archaeal"/>
</dbReference>
<evidence type="ECO:0000313" key="8">
    <source>
        <dbReference type="EMBL" id="MBE6511937.1"/>
    </source>
</evidence>
<dbReference type="GO" id="GO:0019295">
    <property type="term" value="P:coenzyme M biosynthetic process"/>
    <property type="evidence" value="ECO:0007669"/>
    <property type="project" value="InterPro"/>
</dbReference>
<comment type="cofactor">
    <cofactor evidence="1">
        <name>Mg(2+)</name>
        <dbReference type="ChEBI" id="CHEBI:18420"/>
    </cofactor>
</comment>
<dbReference type="EC" id="3.1.3.71" evidence="3 7"/>
<dbReference type="InterPro" id="IPR005238">
    <property type="entry name" value="ComB-like"/>
</dbReference>
<evidence type="ECO:0000256" key="1">
    <source>
        <dbReference type="ARBA" id="ARBA00001946"/>
    </source>
</evidence>
<sequence>MKVSLSFEKGSSKDISIMVDAIRASSTITIALDKFKEIYPVYTPEEAMEIAKKKNAALAGERTGRTIEGFELGNSPGEMKEYEGEKDSLVLTTTNGVRVLENMDAEIILIGSFINAKACAKAACKLAREHIEIVMGGFERSFAIEDFLAAGEILFWIQRELDKEEKLNIDDIDYFKEETGITEFALSAIMASRDKEKVEKVSIKSKSGRRLAYLGYEDDVKLCVKENISGNVGIYKDGKITLYNK</sequence>
<dbReference type="InterPro" id="IPR036702">
    <property type="entry name" value="ComB-like_sf"/>
</dbReference>
<dbReference type="PANTHER" id="PTHR37311:SF1">
    <property type="entry name" value="2-PHOSPHOSULFOLACTATE PHOSPHATASE-RELATED"/>
    <property type="match status" value="1"/>
</dbReference>
<comment type="similarity">
    <text evidence="2">Belongs to the ComB family.</text>
</comment>
<keyword evidence="4 8" id="KW-0378">Hydrolase</keyword>
<dbReference type="Pfam" id="PF04029">
    <property type="entry name" value="2-ph_phosp"/>
    <property type="match status" value="1"/>
</dbReference>
<dbReference type="Gene3D" id="3.90.1560.10">
    <property type="entry name" value="ComB-like"/>
    <property type="match status" value="1"/>
</dbReference>
<dbReference type="EMBL" id="SUTG01000005">
    <property type="protein sequence ID" value="MBE6511937.1"/>
    <property type="molecule type" value="Genomic_DNA"/>
</dbReference>